<evidence type="ECO:0000256" key="3">
    <source>
        <dbReference type="ARBA" id="ARBA00023163"/>
    </source>
</evidence>
<dbReference type="GO" id="GO:0006355">
    <property type="term" value="P:regulation of DNA-templated transcription"/>
    <property type="evidence" value="ECO:0007669"/>
    <property type="project" value="InterPro"/>
</dbReference>
<dbReference type="InterPro" id="IPR036388">
    <property type="entry name" value="WH-like_DNA-bd_sf"/>
</dbReference>
<dbReference type="EMBL" id="SHKI01000003">
    <property type="protein sequence ID" value="RZT66561.1"/>
    <property type="molecule type" value="Genomic_DNA"/>
</dbReference>
<proteinExistence type="predicted"/>
<dbReference type="CDD" id="cd06170">
    <property type="entry name" value="LuxR_C_like"/>
    <property type="match status" value="1"/>
</dbReference>
<evidence type="ECO:0000313" key="5">
    <source>
        <dbReference type="EMBL" id="RZT66561.1"/>
    </source>
</evidence>
<dbReference type="Pfam" id="PF00196">
    <property type="entry name" value="GerE"/>
    <property type="match status" value="1"/>
</dbReference>
<feature type="domain" description="HTH luxR-type" evidence="4">
    <location>
        <begin position="769"/>
        <end position="833"/>
    </location>
</feature>
<dbReference type="InterPro" id="IPR016032">
    <property type="entry name" value="Sig_transdc_resp-reg_C-effctor"/>
</dbReference>
<keyword evidence="6" id="KW-1185">Reference proteome</keyword>
<dbReference type="AlphaFoldDB" id="A0A4Q7TZG9"/>
<keyword evidence="3" id="KW-0804">Transcription</keyword>
<dbReference type="Proteomes" id="UP000291832">
    <property type="component" value="Unassembled WGS sequence"/>
</dbReference>
<dbReference type="GO" id="GO:0003677">
    <property type="term" value="F:DNA binding"/>
    <property type="evidence" value="ECO:0007669"/>
    <property type="project" value="UniProtKB-KW"/>
</dbReference>
<keyword evidence="2" id="KW-0238">DNA-binding</keyword>
<dbReference type="PANTHER" id="PTHR44688">
    <property type="entry name" value="DNA-BINDING TRANSCRIPTIONAL ACTIVATOR DEVR_DOSR"/>
    <property type="match status" value="1"/>
</dbReference>
<gene>
    <name evidence="5" type="ORF">EV139_0680</name>
</gene>
<dbReference type="Gene3D" id="1.10.10.10">
    <property type="entry name" value="Winged helix-like DNA-binding domain superfamily/Winged helix DNA-binding domain"/>
    <property type="match status" value="1"/>
</dbReference>
<sequence length="835" mass="92463">MRLVAPSETGRTHLLGQLAADMESRGFTVFHVTGRRSFRDQQYVALREAGLVQLRGAQSESDIGDELLQSVAPAAHPVLLIDDAEHLDLTSAYLLEQLRSRRDTPTVVVAPPFVMLDDHGRAASHKIRTTARLELEPLGYAQISLLAQRVLGAPAQPEVIARVLTMSSGITGIAVAILRSAAREQHIVEQENGWALNANALWNVHLRTTVEQMIRHLSVPELRALHALALSESVTTERFRDLARDELLGLTKQGLLTTFAGANGDTHVAPRPSLIIDYFQEMPIDSRYYEALSLLRELEDPAAKDRALTRTNGMVARAKTFDRTHNRGTGSARFHRTETAHLLARSAREWRREPSVPTAVAYLDLLLDTDTYAQSATRVFANPIPRGADPLSIRLGMHELFWATQAHPEEARERIEAILASETDETALAAYSAFTAYLVFSRYGMEPWVLGWWERAAKLRDGFSRSIHHFIGVITGRITKPLPGDTLDPAFDIQTFLVNVANTVLRFREASPDVYEQELHAEFDASRAGTDNRRITVSTYFLAQQQAATFRDLLATETVNVTLALGTPNQGYAVYFVAQLRWAAYLHYRHGEPDLARSVLVETERYPEFYGPLPAMDPAFGEAIHLLLEDDLDAAVALLLRTSEQCHAIELSDAAWTYAAVAFTEQPSDTVFAQLQRVGADSGYGSQPLMDLVRGALHGDAALLRNVQHLALDAEIATAITLLDAVCRQRQRDVPGASDPFSEQLAATMHELRALLASGLTIVATEVGVERQEAHLTKREREVTMLAATMQNREIADRLSLSVRTVENHLARAMKKLEVNSRSELSSRMALAGSA</sequence>
<evidence type="ECO:0000313" key="6">
    <source>
        <dbReference type="Proteomes" id="UP000291832"/>
    </source>
</evidence>
<dbReference type="SUPFAM" id="SSF46894">
    <property type="entry name" value="C-terminal effector domain of the bipartite response regulators"/>
    <property type="match status" value="1"/>
</dbReference>
<evidence type="ECO:0000256" key="2">
    <source>
        <dbReference type="ARBA" id="ARBA00023125"/>
    </source>
</evidence>
<keyword evidence="1" id="KW-0805">Transcription regulation</keyword>
<dbReference type="PANTHER" id="PTHR44688:SF16">
    <property type="entry name" value="DNA-BINDING TRANSCRIPTIONAL ACTIVATOR DEVR_DOSR"/>
    <property type="match status" value="1"/>
</dbReference>
<dbReference type="SMART" id="SM00421">
    <property type="entry name" value="HTH_LUXR"/>
    <property type="match status" value="1"/>
</dbReference>
<evidence type="ECO:0000256" key="1">
    <source>
        <dbReference type="ARBA" id="ARBA00023015"/>
    </source>
</evidence>
<name>A0A4Q7TZG9_9MICO</name>
<protein>
    <submittedName>
        <fullName evidence="5">Regulatory LuxR family protein</fullName>
    </submittedName>
</protein>
<accession>A0A4Q7TZG9</accession>
<evidence type="ECO:0000259" key="4">
    <source>
        <dbReference type="PROSITE" id="PS50043"/>
    </source>
</evidence>
<comment type="caution">
    <text evidence="5">The sequence shown here is derived from an EMBL/GenBank/DDBJ whole genome shotgun (WGS) entry which is preliminary data.</text>
</comment>
<dbReference type="RefSeq" id="WP_198677436.1">
    <property type="nucleotide sequence ID" value="NZ_QYAG01000001.1"/>
</dbReference>
<dbReference type="PROSITE" id="PS50043">
    <property type="entry name" value="HTH_LUXR_2"/>
    <property type="match status" value="1"/>
</dbReference>
<reference evidence="5 6" key="1">
    <citation type="journal article" date="2015" name="Stand. Genomic Sci.">
        <title>Genomic Encyclopedia of Bacterial and Archaeal Type Strains, Phase III: the genomes of soil and plant-associated and newly described type strains.</title>
        <authorList>
            <person name="Whitman W.B."/>
            <person name="Woyke T."/>
            <person name="Klenk H.P."/>
            <person name="Zhou Y."/>
            <person name="Lilburn T.G."/>
            <person name="Beck B.J."/>
            <person name="De Vos P."/>
            <person name="Vandamme P."/>
            <person name="Eisen J.A."/>
            <person name="Garrity G."/>
            <person name="Hugenholtz P."/>
            <person name="Kyrpides N.C."/>
        </authorList>
    </citation>
    <scope>NUCLEOTIDE SEQUENCE [LARGE SCALE GENOMIC DNA]</scope>
    <source>
        <strain evidence="5 6">RF6</strain>
    </source>
</reference>
<dbReference type="InterPro" id="IPR000792">
    <property type="entry name" value="Tscrpt_reg_LuxR_C"/>
</dbReference>
<organism evidence="5 6">
    <name type="scientific">Leucobacter luti</name>
    <dbReference type="NCBI Taxonomy" id="340320"/>
    <lineage>
        <taxon>Bacteria</taxon>
        <taxon>Bacillati</taxon>
        <taxon>Actinomycetota</taxon>
        <taxon>Actinomycetes</taxon>
        <taxon>Micrococcales</taxon>
        <taxon>Microbacteriaceae</taxon>
        <taxon>Leucobacter</taxon>
    </lineage>
</organism>